<comment type="caution">
    <text evidence="1">The sequence shown here is derived from an EMBL/GenBank/DDBJ whole genome shotgun (WGS) entry which is preliminary data.</text>
</comment>
<dbReference type="OrthoDB" id="1000489at2759"/>
<accession>A0A7J9GYW2</accession>
<keyword evidence="2" id="KW-1185">Reference proteome</keyword>
<name>A0A7J9GYW2_9ROSI</name>
<dbReference type="Gene3D" id="3.30.420.10">
    <property type="entry name" value="Ribonuclease H-like superfamily/Ribonuclease H"/>
    <property type="match status" value="1"/>
</dbReference>
<protein>
    <recommendedName>
        <fullName evidence="3">RNase H type-1 domain-containing protein</fullName>
    </recommendedName>
</protein>
<dbReference type="AlphaFoldDB" id="A0A7J9GYW2"/>
<evidence type="ECO:0008006" key="3">
    <source>
        <dbReference type="Google" id="ProtNLM"/>
    </source>
</evidence>
<proteinExistence type="predicted"/>
<reference evidence="1 2" key="1">
    <citation type="journal article" date="2019" name="Genome Biol. Evol.">
        <title>Insights into the evolution of the New World diploid cottons (Gossypium, subgenus Houzingenia) based on genome sequencing.</title>
        <authorList>
            <person name="Grover C.E."/>
            <person name="Arick M.A. 2nd"/>
            <person name="Thrash A."/>
            <person name="Conover J.L."/>
            <person name="Sanders W.S."/>
            <person name="Peterson D.G."/>
            <person name="Frelichowski J.E."/>
            <person name="Scheffler J.A."/>
            <person name="Scheffler B.E."/>
            <person name="Wendel J.F."/>
        </authorList>
    </citation>
    <scope>NUCLEOTIDE SEQUENCE [LARGE SCALE GENOMIC DNA]</scope>
    <source>
        <strain evidence="1">0</strain>
        <tissue evidence="1">Leaf</tissue>
    </source>
</reference>
<dbReference type="Proteomes" id="UP000593560">
    <property type="component" value="Unassembled WGS sequence"/>
</dbReference>
<evidence type="ECO:0000313" key="1">
    <source>
        <dbReference type="EMBL" id="MBA0802779.1"/>
    </source>
</evidence>
<sequence length="75" mass="8713">MEDVKAIQMFTKTSSNSALIRLIQQLLMKVGNWLLQYVPRYSNKDADCIAKMAFDRENDLIIMEESPREIPHILS</sequence>
<dbReference type="EMBL" id="JABFAD010000007">
    <property type="protein sequence ID" value="MBA0802779.1"/>
    <property type="molecule type" value="Genomic_DNA"/>
</dbReference>
<dbReference type="GO" id="GO:0003676">
    <property type="term" value="F:nucleic acid binding"/>
    <property type="evidence" value="ECO:0007669"/>
    <property type="project" value="InterPro"/>
</dbReference>
<evidence type="ECO:0000313" key="2">
    <source>
        <dbReference type="Proteomes" id="UP000593560"/>
    </source>
</evidence>
<organism evidence="1 2">
    <name type="scientific">Gossypium harknessii</name>
    <dbReference type="NCBI Taxonomy" id="34285"/>
    <lineage>
        <taxon>Eukaryota</taxon>
        <taxon>Viridiplantae</taxon>
        <taxon>Streptophyta</taxon>
        <taxon>Embryophyta</taxon>
        <taxon>Tracheophyta</taxon>
        <taxon>Spermatophyta</taxon>
        <taxon>Magnoliopsida</taxon>
        <taxon>eudicotyledons</taxon>
        <taxon>Gunneridae</taxon>
        <taxon>Pentapetalae</taxon>
        <taxon>rosids</taxon>
        <taxon>malvids</taxon>
        <taxon>Malvales</taxon>
        <taxon>Malvaceae</taxon>
        <taxon>Malvoideae</taxon>
        <taxon>Gossypium</taxon>
    </lineage>
</organism>
<dbReference type="InterPro" id="IPR036397">
    <property type="entry name" value="RNaseH_sf"/>
</dbReference>
<gene>
    <name evidence="1" type="ORF">Gohar_013051</name>
</gene>